<organism evidence="2 3">
    <name type="scientific">Paucilactobacillus wasatchensis</name>
    <dbReference type="NCBI Taxonomy" id="1335616"/>
    <lineage>
        <taxon>Bacteria</taxon>
        <taxon>Bacillati</taxon>
        <taxon>Bacillota</taxon>
        <taxon>Bacilli</taxon>
        <taxon>Lactobacillales</taxon>
        <taxon>Lactobacillaceae</taxon>
        <taxon>Paucilactobacillus</taxon>
    </lineage>
</organism>
<evidence type="ECO:0000313" key="2">
    <source>
        <dbReference type="EMBL" id="KIS03611.1"/>
    </source>
</evidence>
<dbReference type="PATRIC" id="fig|1335616.4.peg.773"/>
<dbReference type="Pfam" id="PF13460">
    <property type="entry name" value="NAD_binding_10"/>
    <property type="match status" value="1"/>
</dbReference>
<dbReference type="AlphaFoldDB" id="A0A0D1AA82"/>
<sequence>MANVLIIGANGAIARLVRTKLKQNKDMKLTLFLRDSQRITDLDTSNERLVEGDALNQSDLDAAMLN</sequence>
<dbReference type="InterPro" id="IPR036291">
    <property type="entry name" value="NAD(P)-bd_dom_sf"/>
</dbReference>
<gene>
    <name evidence="2" type="ORF">WDC_0772</name>
</gene>
<name>A0A0D1AA82_9LACO</name>
<dbReference type="SUPFAM" id="SSF51735">
    <property type="entry name" value="NAD(P)-binding Rossmann-fold domains"/>
    <property type="match status" value="1"/>
</dbReference>
<dbReference type="InterPro" id="IPR016040">
    <property type="entry name" value="NAD(P)-bd_dom"/>
</dbReference>
<accession>A0A0D1AA82</accession>
<dbReference type="STRING" id="1335616.WDC_0772"/>
<reference evidence="2 3" key="1">
    <citation type="submission" date="2013-08" db="EMBL/GenBank/DDBJ databases">
        <title>Lactobacillus wasatchii sp. WDC04, a late gas producing bacteria isolated from aged chedder cheese.</title>
        <authorList>
            <person name="Oberg C.J."/>
            <person name="Culumber M."/>
            <person name="McMahon D.J."/>
            <person name="Broadbent J.R."/>
            <person name="Oberg T.S."/>
            <person name="Ortaki F."/>
        </authorList>
    </citation>
    <scope>NUCLEOTIDE SEQUENCE [LARGE SCALE GENOMIC DNA]</scope>
    <source>
        <strain evidence="2 3">WDC04</strain>
    </source>
</reference>
<dbReference type="Proteomes" id="UP000032279">
    <property type="component" value="Unassembled WGS sequence"/>
</dbReference>
<evidence type="ECO:0000313" key="3">
    <source>
        <dbReference type="Proteomes" id="UP000032279"/>
    </source>
</evidence>
<dbReference type="Gene3D" id="3.40.50.720">
    <property type="entry name" value="NAD(P)-binding Rossmann-like Domain"/>
    <property type="match status" value="1"/>
</dbReference>
<keyword evidence="3" id="KW-1185">Reference proteome</keyword>
<comment type="caution">
    <text evidence="2">The sequence shown here is derived from an EMBL/GenBank/DDBJ whole genome shotgun (WGS) entry which is preliminary data.</text>
</comment>
<proteinExistence type="predicted"/>
<dbReference type="EMBL" id="AWTT01000014">
    <property type="protein sequence ID" value="KIS03611.1"/>
    <property type="molecule type" value="Genomic_DNA"/>
</dbReference>
<feature type="domain" description="NAD(P)-binding" evidence="1">
    <location>
        <begin position="8"/>
        <end position="64"/>
    </location>
</feature>
<evidence type="ECO:0000259" key="1">
    <source>
        <dbReference type="Pfam" id="PF13460"/>
    </source>
</evidence>
<protein>
    <submittedName>
        <fullName evidence="2">Putative oxidoreductase (Putative)</fullName>
    </submittedName>
</protein>